<keyword evidence="2" id="KW-1185">Reference proteome</keyword>
<sequence>TCFILYFFLGGCCIPKTQKYKAVAGNYKCLWAWAGLSKVDRLTLDVITFKHVFRDIKTAQKTSASVSLIVEVQIMQDLQHFARASDYFLGKSIEEIGSVVLNVLEAHLQEVYGELTLKCIQEDMNHFSSRVQKAASRNMWDIGLLIHNIFIADVTREEMI</sequence>
<proteinExistence type="predicted"/>
<dbReference type="EMBL" id="JARQWQ010000029">
    <property type="protein sequence ID" value="KAK2562292.1"/>
    <property type="molecule type" value="Genomic_DNA"/>
</dbReference>
<reference evidence="1" key="2">
    <citation type="journal article" date="2023" name="Science">
        <title>Genomic signatures of disease resistance in endangered staghorn corals.</title>
        <authorList>
            <person name="Vollmer S.V."/>
            <person name="Selwyn J.D."/>
            <person name="Despard B.A."/>
            <person name="Roesel C.L."/>
        </authorList>
    </citation>
    <scope>NUCLEOTIDE SEQUENCE</scope>
    <source>
        <strain evidence="1">K2</strain>
    </source>
</reference>
<reference evidence="1" key="1">
    <citation type="journal article" date="2023" name="G3 (Bethesda)">
        <title>Whole genome assembly and annotation of the endangered Caribbean coral Acropora cervicornis.</title>
        <authorList>
            <person name="Selwyn J.D."/>
            <person name="Vollmer S.V."/>
        </authorList>
    </citation>
    <scope>NUCLEOTIDE SEQUENCE</scope>
    <source>
        <strain evidence="1">K2</strain>
    </source>
</reference>
<feature type="non-terminal residue" evidence="1">
    <location>
        <position position="160"/>
    </location>
</feature>
<gene>
    <name evidence="1" type="ORF">P5673_014563</name>
</gene>
<name>A0AAD9V5X6_ACRCE</name>
<protein>
    <submittedName>
        <fullName evidence="1">Flotillin-2</fullName>
    </submittedName>
</protein>
<dbReference type="InterPro" id="IPR036013">
    <property type="entry name" value="Band_7/SPFH_dom_sf"/>
</dbReference>
<organism evidence="1 2">
    <name type="scientific">Acropora cervicornis</name>
    <name type="common">Staghorn coral</name>
    <dbReference type="NCBI Taxonomy" id="6130"/>
    <lineage>
        <taxon>Eukaryota</taxon>
        <taxon>Metazoa</taxon>
        <taxon>Cnidaria</taxon>
        <taxon>Anthozoa</taxon>
        <taxon>Hexacorallia</taxon>
        <taxon>Scleractinia</taxon>
        <taxon>Astrocoeniina</taxon>
        <taxon>Acroporidae</taxon>
        <taxon>Acropora</taxon>
    </lineage>
</organism>
<dbReference type="SUPFAM" id="SSF117892">
    <property type="entry name" value="Band 7/SPFH domain"/>
    <property type="match status" value="1"/>
</dbReference>
<comment type="caution">
    <text evidence="1">The sequence shown here is derived from an EMBL/GenBank/DDBJ whole genome shotgun (WGS) entry which is preliminary data.</text>
</comment>
<evidence type="ECO:0000313" key="2">
    <source>
        <dbReference type="Proteomes" id="UP001249851"/>
    </source>
</evidence>
<dbReference type="AlphaFoldDB" id="A0AAD9V5X6"/>
<evidence type="ECO:0000313" key="1">
    <source>
        <dbReference type="EMBL" id="KAK2562292.1"/>
    </source>
</evidence>
<accession>A0AAD9V5X6</accession>
<dbReference type="Gene3D" id="3.30.479.30">
    <property type="entry name" value="Band 7 domain"/>
    <property type="match status" value="1"/>
</dbReference>
<dbReference type="Proteomes" id="UP001249851">
    <property type="component" value="Unassembled WGS sequence"/>
</dbReference>